<evidence type="ECO:0000256" key="7">
    <source>
        <dbReference type="SAM" id="MobiDB-lite"/>
    </source>
</evidence>
<dbReference type="PROSITE" id="PS00463">
    <property type="entry name" value="ZN2_CY6_FUNGAL_1"/>
    <property type="match status" value="1"/>
</dbReference>
<keyword evidence="10" id="KW-1185">Reference proteome</keyword>
<dbReference type="PROSITE" id="PS50048">
    <property type="entry name" value="ZN2_CY6_FUNGAL_2"/>
    <property type="match status" value="1"/>
</dbReference>
<feature type="region of interest" description="Disordered" evidence="7">
    <location>
        <begin position="98"/>
        <end position="127"/>
    </location>
</feature>
<feature type="compositionally biased region" description="Basic residues" evidence="7">
    <location>
        <begin position="15"/>
        <end position="25"/>
    </location>
</feature>
<dbReference type="GO" id="GO:0006351">
    <property type="term" value="P:DNA-templated transcription"/>
    <property type="evidence" value="ECO:0007669"/>
    <property type="project" value="InterPro"/>
</dbReference>
<gene>
    <name evidence="9" type="ORF">NKR23_g3378</name>
</gene>
<dbReference type="GO" id="GO:0000981">
    <property type="term" value="F:DNA-binding transcription factor activity, RNA polymerase II-specific"/>
    <property type="evidence" value="ECO:0007669"/>
    <property type="project" value="InterPro"/>
</dbReference>
<dbReference type="InterPro" id="IPR050815">
    <property type="entry name" value="TF_fung"/>
</dbReference>
<keyword evidence="6" id="KW-0539">Nucleus</keyword>
<comment type="subcellular location">
    <subcellularLocation>
        <location evidence="1">Nucleus</location>
    </subcellularLocation>
</comment>
<evidence type="ECO:0000256" key="4">
    <source>
        <dbReference type="ARBA" id="ARBA00023125"/>
    </source>
</evidence>
<keyword evidence="5" id="KW-0804">Transcription</keyword>
<keyword evidence="3" id="KW-0805">Transcription regulation</keyword>
<evidence type="ECO:0000313" key="9">
    <source>
        <dbReference type="EMBL" id="KAJ9150919.1"/>
    </source>
</evidence>
<keyword evidence="4" id="KW-0238">DNA-binding</keyword>
<dbReference type="PANTHER" id="PTHR47338:SF3">
    <property type="entry name" value="C6 FINGER DOMAIN TRANSCRIPTION FACTOR DBAA-RELATED"/>
    <property type="match status" value="1"/>
</dbReference>
<accession>A0AA38VH71</accession>
<dbReference type="InterPro" id="IPR007219">
    <property type="entry name" value="XnlR_reg_dom"/>
</dbReference>
<dbReference type="CDD" id="cd00067">
    <property type="entry name" value="GAL4"/>
    <property type="match status" value="1"/>
</dbReference>
<keyword evidence="2" id="KW-0479">Metal-binding</keyword>
<evidence type="ECO:0000256" key="6">
    <source>
        <dbReference type="ARBA" id="ARBA00023242"/>
    </source>
</evidence>
<dbReference type="CDD" id="cd12148">
    <property type="entry name" value="fungal_TF_MHR"/>
    <property type="match status" value="1"/>
</dbReference>
<dbReference type="GO" id="GO:0005634">
    <property type="term" value="C:nucleus"/>
    <property type="evidence" value="ECO:0007669"/>
    <property type="project" value="UniProtKB-SubCell"/>
</dbReference>
<dbReference type="AlphaFoldDB" id="A0AA38VH71"/>
<dbReference type="GO" id="GO:0003677">
    <property type="term" value="F:DNA binding"/>
    <property type="evidence" value="ECO:0007669"/>
    <property type="project" value="UniProtKB-KW"/>
</dbReference>
<evidence type="ECO:0000256" key="5">
    <source>
        <dbReference type="ARBA" id="ARBA00023163"/>
    </source>
</evidence>
<proteinExistence type="predicted"/>
<evidence type="ECO:0000313" key="10">
    <source>
        <dbReference type="Proteomes" id="UP001174694"/>
    </source>
</evidence>
<dbReference type="Pfam" id="PF04082">
    <property type="entry name" value="Fungal_trans"/>
    <property type="match status" value="1"/>
</dbReference>
<dbReference type="InterPro" id="IPR036864">
    <property type="entry name" value="Zn2-C6_fun-type_DNA-bd_sf"/>
</dbReference>
<dbReference type="EMBL" id="JANBVO010000007">
    <property type="protein sequence ID" value="KAJ9150919.1"/>
    <property type="molecule type" value="Genomic_DNA"/>
</dbReference>
<dbReference type="PANTHER" id="PTHR47338">
    <property type="entry name" value="ZN(II)2CYS6 TRANSCRIPTION FACTOR (EUROFUNG)-RELATED"/>
    <property type="match status" value="1"/>
</dbReference>
<evidence type="ECO:0000259" key="8">
    <source>
        <dbReference type="PROSITE" id="PS50048"/>
    </source>
</evidence>
<dbReference type="SMART" id="SM00906">
    <property type="entry name" value="Fungal_trans"/>
    <property type="match status" value="1"/>
</dbReference>
<dbReference type="Proteomes" id="UP001174694">
    <property type="component" value="Unassembled WGS sequence"/>
</dbReference>
<dbReference type="SMART" id="SM00066">
    <property type="entry name" value="GAL4"/>
    <property type="match status" value="1"/>
</dbReference>
<name>A0AA38VH71_9PEZI</name>
<protein>
    <submittedName>
        <fullName evidence="9">Zn(2)-Cys(6) zinc finger domain protein</fullName>
    </submittedName>
</protein>
<comment type="caution">
    <text evidence="9">The sequence shown here is derived from an EMBL/GenBank/DDBJ whole genome shotgun (WGS) entry which is preliminary data.</text>
</comment>
<feature type="compositionally biased region" description="Polar residues" evidence="7">
    <location>
        <begin position="1"/>
        <end position="13"/>
    </location>
</feature>
<feature type="domain" description="Zn(2)-C6 fungal-type" evidence="8">
    <location>
        <begin position="24"/>
        <end position="54"/>
    </location>
</feature>
<evidence type="ECO:0000256" key="1">
    <source>
        <dbReference type="ARBA" id="ARBA00004123"/>
    </source>
</evidence>
<dbReference type="GO" id="GO:0008270">
    <property type="term" value="F:zinc ion binding"/>
    <property type="evidence" value="ECO:0007669"/>
    <property type="project" value="InterPro"/>
</dbReference>
<evidence type="ECO:0000256" key="2">
    <source>
        <dbReference type="ARBA" id="ARBA00022723"/>
    </source>
</evidence>
<dbReference type="SUPFAM" id="SSF57701">
    <property type="entry name" value="Zn2/Cys6 DNA-binding domain"/>
    <property type="match status" value="1"/>
</dbReference>
<dbReference type="Gene3D" id="4.10.240.10">
    <property type="entry name" value="Zn(2)-C6 fungal-type DNA-binding domain"/>
    <property type="match status" value="1"/>
</dbReference>
<feature type="region of interest" description="Disordered" evidence="7">
    <location>
        <begin position="1"/>
        <end position="25"/>
    </location>
</feature>
<dbReference type="Pfam" id="PF00172">
    <property type="entry name" value="Zn_clus"/>
    <property type="match status" value="1"/>
</dbReference>
<sequence>MAPSSNQTPSTHVLRSGRQRPRTACKECRRRKIRCDGGQPQCGPCVASRVICEVSTRRSARGPKKGRLGTLKNRVAALESSLTSQQPVGRVVDEIGKSQSSPLPELSGQGDASTPAAETAPSKTDLDMPASSLSIDALFIIPRVSVIPSSQMGITELIHGELDQLYFDRVHPSIPILHQRRYWSWSRAGLAENKTSRTCLQYTMWTLSALLFAQFQHFQAVLYREAKQMLEALGLGSGEDSDLDVEQVQAWVLIATYESMKTHHRHAWMSTGRAFRLVQLMRIHDIDSPAKDPISDTDLIVTEEKRRAFWMAYLLDHLFSIRNGWPITLNEHVICTRLPAPEAVFQNGKPDLGSFLSEAITDAKPHSLFGECIILATICARSLLQAQQYHISCAYGEMAPDWPAHHRLYDSMLLFTKIMAQATSAYLRKGVDSLAWSAGHTSDLMIQCEKLALAAAEEVVDSAKALNDFHVFKIHPLTPIPLFLTAEFLYTHRTSVGPANALLQELLAIFRRLKIVNDTEESYMHVLGLSCIPVSLELIKDMETPVTSAD</sequence>
<evidence type="ECO:0000256" key="3">
    <source>
        <dbReference type="ARBA" id="ARBA00023015"/>
    </source>
</evidence>
<dbReference type="InterPro" id="IPR001138">
    <property type="entry name" value="Zn2Cys6_DnaBD"/>
</dbReference>
<reference evidence="9" key="1">
    <citation type="submission" date="2022-07" db="EMBL/GenBank/DDBJ databases">
        <title>Fungi with potential for degradation of polypropylene.</title>
        <authorList>
            <person name="Gostincar C."/>
        </authorList>
    </citation>
    <scope>NUCLEOTIDE SEQUENCE</scope>
    <source>
        <strain evidence="9">EXF-13308</strain>
    </source>
</reference>
<organism evidence="9 10">
    <name type="scientific">Pleurostoma richardsiae</name>
    <dbReference type="NCBI Taxonomy" id="41990"/>
    <lineage>
        <taxon>Eukaryota</taxon>
        <taxon>Fungi</taxon>
        <taxon>Dikarya</taxon>
        <taxon>Ascomycota</taxon>
        <taxon>Pezizomycotina</taxon>
        <taxon>Sordariomycetes</taxon>
        <taxon>Sordariomycetidae</taxon>
        <taxon>Calosphaeriales</taxon>
        <taxon>Pleurostomataceae</taxon>
        <taxon>Pleurostoma</taxon>
    </lineage>
</organism>